<feature type="chain" id="PRO_5001755358" evidence="4">
    <location>
        <begin position="21"/>
        <end position="421"/>
    </location>
</feature>
<comment type="similarity">
    <text evidence="1">Belongs to the bacterial solute-binding protein 1 family.</text>
</comment>
<dbReference type="EMBL" id="DF820460">
    <property type="protein sequence ID" value="GAK53876.1"/>
    <property type="molecule type" value="Genomic_DNA"/>
</dbReference>
<dbReference type="PANTHER" id="PTHR30061:SF50">
    <property type="entry name" value="MALTOSE_MALTODEXTRIN-BINDING PERIPLASMIC PROTEIN"/>
    <property type="match status" value="1"/>
</dbReference>
<dbReference type="HOGENOM" id="CLU_031285_10_5_0"/>
<evidence type="ECO:0000313" key="6">
    <source>
        <dbReference type="Proteomes" id="UP000030700"/>
    </source>
</evidence>
<reference evidence="5" key="1">
    <citation type="journal article" date="2015" name="PeerJ">
        <title>First genomic representation of candidate bacterial phylum KSB3 points to enhanced environmental sensing as a trigger of wastewater bulking.</title>
        <authorList>
            <person name="Sekiguchi Y."/>
            <person name="Ohashi A."/>
            <person name="Parks D.H."/>
            <person name="Yamauchi T."/>
            <person name="Tyson G.W."/>
            <person name="Hugenholtz P."/>
        </authorList>
    </citation>
    <scope>NUCLEOTIDE SEQUENCE [LARGE SCALE GENOMIC DNA]</scope>
</reference>
<evidence type="ECO:0000256" key="2">
    <source>
        <dbReference type="ARBA" id="ARBA00022448"/>
    </source>
</evidence>
<name>A0A081BR45_9BACT</name>
<evidence type="ECO:0000313" key="5">
    <source>
        <dbReference type="EMBL" id="GAK53876.1"/>
    </source>
</evidence>
<keyword evidence="6" id="KW-1185">Reference proteome</keyword>
<dbReference type="GO" id="GO:0055052">
    <property type="term" value="C:ATP-binding cassette (ABC) transporter complex, substrate-binding subunit-containing"/>
    <property type="evidence" value="ECO:0007669"/>
    <property type="project" value="TreeGrafter"/>
</dbReference>
<dbReference type="InterPro" id="IPR006059">
    <property type="entry name" value="SBP"/>
</dbReference>
<dbReference type="AlphaFoldDB" id="A0A081BR45"/>
<dbReference type="Proteomes" id="UP000030700">
    <property type="component" value="Unassembled WGS sequence"/>
</dbReference>
<feature type="signal peptide" evidence="4">
    <location>
        <begin position="1"/>
        <end position="20"/>
    </location>
</feature>
<sequence length="421" mass="46564">MMMRKITQIVCSAISFFVVAAYVASTPAYSQTNVNLWHTIPTETEKFFVEQLMPEFSKKHVDCNIVIRNLGVEDPSIIRTGLAASGADKPNMWWMASSETGSYVEADVLADVDGWLNAHPDIKNNIIPSLLELSSYQGKVQSLPWMTNDTAMWINVDAFEKAGVPIPSQDPETTWTWEEFADAVKKVSNDNMKGYLVSIGGGWDFWLFHAWYAAAGGDATQIPQLDSPAALKAVNFMRGLVDSGVTLFSEPNRGWDAAPWYAGKVAIMTNGPWNFPTLSTFKDFKFTVVPFPRDVKPATNLGGNQLFIGKSDDPKVDACAFAFAEYMLTDAFQVAFQKQSGNLPVTTSASTGAEYQEHVKAYPFLAGFVNQIPYGVARQPIPTFNEISTVFSTAWDDVMVNKKGVEERFKAAQEEAAQFLN</sequence>
<gene>
    <name evidence="5" type="ORF">U14_05151</name>
</gene>
<dbReference type="GO" id="GO:1901982">
    <property type="term" value="F:maltose binding"/>
    <property type="evidence" value="ECO:0007669"/>
    <property type="project" value="TreeGrafter"/>
</dbReference>
<dbReference type="Gene3D" id="3.40.190.10">
    <property type="entry name" value="Periplasmic binding protein-like II"/>
    <property type="match status" value="1"/>
</dbReference>
<organism evidence="5">
    <name type="scientific">Candidatus Moduliflexus flocculans</name>
    <dbReference type="NCBI Taxonomy" id="1499966"/>
    <lineage>
        <taxon>Bacteria</taxon>
        <taxon>Candidatus Moduliflexota</taxon>
        <taxon>Candidatus Moduliflexia</taxon>
        <taxon>Candidatus Moduliflexales</taxon>
        <taxon>Candidatus Moduliflexaceae</taxon>
    </lineage>
</organism>
<dbReference type="STRING" id="1499966.U14_05151"/>
<protein>
    <submittedName>
        <fullName evidence="5">Extracellular solute-binding protein, family 1</fullName>
    </submittedName>
</protein>
<evidence type="ECO:0000256" key="1">
    <source>
        <dbReference type="ARBA" id="ARBA00008520"/>
    </source>
</evidence>
<accession>A0A081BR45</accession>
<evidence type="ECO:0000256" key="3">
    <source>
        <dbReference type="ARBA" id="ARBA00022729"/>
    </source>
</evidence>
<proteinExistence type="inferred from homology"/>
<dbReference type="PANTHER" id="PTHR30061">
    <property type="entry name" value="MALTOSE-BINDING PERIPLASMIC PROTEIN"/>
    <property type="match status" value="1"/>
</dbReference>
<evidence type="ECO:0000256" key="4">
    <source>
        <dbReference type="SAM" id="SignalP"/>
    </source>
</evidence>
<dbReference type="SUPFAM" id="SSF53850">
    <property type="entry name" value="Periplasmic binding protein-like II"/>
    <property type="match status" value="1"/>
</dbReference>
<dbReference type="GO" id="GO:0042956">
    <property type="term" value="P:maltodextrin transmembrane transport"/>
    <property type="evidence" value="ECO:0007669"/>
    <property type="project" value="TreeGrafter"/>
</dbReference>
<dbReference type="Pfam" id="PF13416">
    <property type="entry name" value="SBP_bac_8"/>
    <property type="match status" value="1"/>
</dbReference>
<keyword evidence="3 4" id="KW-0732">Signal</keyword>
<keyword evidence="2" id="KW-0813">Transport</keyword>
<dbReference type="GO" id="GO:0015768">
    <property type="term" value="P:maltose transport"/>
    <property type="evidence" value="ECO:0007669"/>
    <property type="project" value="TreeGrafter"/>
</dbReference>